<protein>
    <submittedName>
        <fullName evidence="11">FHOD3 isoform 1</fullName>
    </submittedName>
</protein>
<dbReference type="InterPro" id="IPR042201">
    <property type="entry name" value="FH2_Formin_sf"/>
</dbReference>
<keyword evidence="3" id="KW-0597">Phosphoprotein</keyword>
<comment type="similarity">
    <text evidence="6">Belongs to the formin homology family.</text>
</comment>
<feature type="region of interest" description="Disordered" evidence="7">
    <location>
        <begin position="771"/>
        <end position="795"/>
    </location>
</feature>
<evidence type="ECO:0000256" key="6">
    <source>
        <dbReference type="ARBA" id="ARBA00023449"/>
    </source>
</evidence>
<feature type="region of interest" description="Disordered" evidence="7">
    <location>
        <begin position="704"/>
        <end position="724"/>
    </location>
</feature>
<dbReference type="EMBL" id="NBAG03000251">
    <property type="protein sequence ID" value="PNI60669.1"/>
    <property type="molecule type" value="Genomic_DNA"/>
</dbReference>
<feature type="compositionally biased region" description="Acidic residues" evidence="7">
    <location>
        <begin position="576"/>
        <end position="586"/>
    </location>
</feature>
<keyword evidence="5" id="KW-0206">Cytoskeleton</keyword>
<feature type="compositionally biased region" description="Basic residues" evidence="7">
    <location>
        <begin position="1281"/>
        <end position="1295"/>
    </location>
</feature>
<dbReference type="RefSeq" id="XP_016789040.1">
    <property type="nucleotide sequence ID" value="XM_016933551.3"/>
</dbReference>
<dbReference type="GO" id="GO:0005856">
    <property type="term" value="C:cytoskeleton"/>
    <property type="evidence" value="ECO:0007669"/>
    <property type="project" value="UniProtKB-SubCell"/>
</dbReference>
<comment type="subcellular location">
    <subcellularLocation>
        <location evidence="1">Cytoplasm</location>
        <location evidence="1">Cytoskeleton</location>
    </subcellularLocation>
</comment>
<feature type="compositionally biased region" description="Polar residues" evidence="7">
    <location>
        <begin position="438"/>
        <end position="449"/>
    </location>
</feature>
<dbReference type="PROSITE" id="PS51444">
    <property type="entry name" value="FH2"/>
    <property type="match status" value="1"/>
</dbReference>
<evidence type="ECO:0000313" key="13">
    <source>
        <dbReference type="VGNC" id="VGNC:5170"/>
    </source>
</evidence>
<sequence>MATLACRVQFLDDTDPFNSTNFPEPSRPPLFTFREDLALGTQLAGVHRLLRAPHKLDDCTLQLSHNGAYLDLEATLAEQRDELEGFQDDAGRGKKHSIILRTQLSVRVHACIEKLYNSSGRDLRRALFSLKQIFQDDKDLVHEFVVAEGLTCLIKVGAEADQNYQNYILRALGQIMLYVDGMNGVINHNETIQWLYTLIGSKFRLVVKTALKLLLVFVEYSESNAPLLIQAVTAVDTKRGVKPWSNIMEILEEKDGVDTELLVYAMTLVNKTLSGLPDQDTFYDVVDCLEELGIAAVSQRHLNKKGTDLDLVEQLNIYEVALRHEDGDETTEPPPSGCRDRRRASVCSSGGGEHRGLDRRRSRRHSVQSIKSTLSAPTSPCSQSAPSFKPNQVRDLREKYSNFGNNSYHSSRPSSGSSVPTTPTSSVSPPQEARLERSSPSGLLTSSFRQHQESLAAERERRRQEREERLQRIEREERNKFSRDYLDKREEQRQAREERYKYLEQLAAEEHEKELRSRSVSRGRADLSLDLTSPAAPAYLAPLSHSPSSSDSQEALTVSASSPGTPHHPQASAGDPEPESEAEPEAEAGAGQVADEAGQDIASAHEGAETEVERALEQEPEERASLSEKERQNEGVNERDNCSASSVSSSSSTLEREEKEDKLSRDRTTGLWPAGVQDAGVNGQCGDILTNKRFMLDMLYAHNRKSPDDEEKGDGEAGRTQQEAEAVASLATRISTLQANSQTQDESVRRVDVGCLDNRGSVKAFAEKFNSGDLGRGSISPDAEPNDKVPETVPVQPKTESDYIWDQLMANPRELRIQDMDFTDLGEEDDIDVLDVDLGHREAPGPPPPPPPTFLGLPPPPPPPLLDSIPPPPVPGNLLVPPPPVFNAPQGLGWSQVPRGQPTFTKKKKTIRLFWNEVRPFDWPCKNNRRCREFLWSKLEPIKVDTSRLEHLFESKSKELSVSKKTAADGKRQEIVVLDSKRSNAINIGLTVLPPPRTIKIAILNFDEYALNKEGIEKILTMIPTDEEKQKIQEAQLANPEIPLGSAEQFLLTLSSISELSARLHLWAFKMDYETTEKEVAEPLLDLKEGIDQLENNKTLGFILSTLLAIGNFLNGTNAKAFELSYLEKVPEVKDTVHKQSLLHHVCTMVVENFPDSSDLYSEIGAITRSAKVDFDQLQDNLCQMERRCKASWDHLKAIAKHEMKPVLKQRMSEFLKDCAERIIILKIVHRRIINRFHSFLLFMGHPPYAIREVNINKFCRIISEFALEYRTTRERVLQQKQKRANHRERNKTRGKMITDSGKFSGSSPAPPSQPQGLSYAEDAAEHENMKAVLKTSSPSVEDATPALGVRTRSRASRGSTSSWTMGTDDSPNVTDDAADEIMDRIVKSATQVPSQRVVPRERKRSRANRKSLRRTLKSGLTPEEARALGLVGTSELQL</sequence>
<dbReference type="PANTHER" id="PTHR45920:SF3">
    <property type="entry name" value="FH1_FH2 DOMAIN-CONTAINING PROTEIN 3"/>
    <property type="match status" value="1"/>
</dbReference>
<feature type="compositionally biased region" description="Low complexity" evidence="7">
    <location>
        <begin position="643"/>
        <end position="652"/>
    </location>
</feature>
<accession>A0A6D2VU96</accession>
<dbReference type="FunFam" id="1.25.10.10:FF:000056">
    <property type="entry name" value="FH1/FH2 domain-containing protein 3 isoform X1"/>
    <property type="match status" value="1"/>
</dbReference>
<organism evidence="11 12">
    <name type="scientific">Pan troglodytes</name>
    <name type="common">Chimpanzee</name>
    <dbReference type="NCBI Taxonomy" id="9598"/>
    <lineage>
        <taxon>Eukaryota</taxon>
        <taxon>Metazoa</taxon>
        <taxon>Chordata</taxon>
        <taxon>Craniata</taxon>
        <taxon>Vertebrata</taxon>
        <taxon>Euteleostomi</taxon>
        <taxon>Mammalia</taxon>
        <taxon>Eutheria</taxon>
        <taxon>Euarchontoglires</taxon>
        <taxon>Primates</taxon>
        <taxon>Haplorrhini</taxon>
        <taxon>Catarrhini</taxon>
        <taxon>Hominidae</taxon>
        <taxon>Pan</taxon>
    </lineage>
</organism>
<dbReference type="PANTHER" id="PTHR45920">
    <property type="entry name" value="FORMIN HOMOLOGY 2 DOMAIN CONTAINING, ISOFORM I"/>
    <property type="match status" value="1"/>
</dbReference>
<dbReference type="InterPro" id="IPR011989">
    <property type="entry name" value="ARM-like"/>
</dbReference>
<proteinExistence type="inferred from homology"/>
<dbReference type="PROSITE" id="PS51231">
    <property type="entry name" value="DAD"/>
    <property type="match status" value="1"/>
</dbReference>
<feature type="compositionally biased region" description="Low complexity" evidence="7">
    <location>
        <begin position="410"/>
        <end position="430"/>
    </location>
</feature>
<keyword evidence="4" id="KW-0009">Actin-binding</keyword>
<dbReference type="SMART" id="SM00498">
    <property type="entry name" value="FH2"/>
    <property type="match status" value="1"/>
</dbReference>
<evidence type="ECO:0000313" key="11">
    <source>
        <dbReference type="EMBL" id="PNI60669.1"/>
    </source>
</evidence>
<reference evidence="11 12" key="1">
    <citation type="submission" date="2017-12" db="EMBL/GenBank/DDBJ databases">
        <title>High-resolution comparative analysis of great ape genomes.</title>
        <authorList>
            <person name="Pollen A."/>
            <person name="Hastie A."/>
            <person name="Hormozdiari F."/>
            <person name="Dougherty M."/>
            <person name="Liu R."/>
            <person name="Chaisson M."/>
            <person name="Hoppe E."/>
            <person name="Hill C."/>
            <person name="Pang A."/>
            <person name="Hillier L."/>
            <person name="Baker C."/>
            <person name="Armstrong J."/>
            <person name="Shendure J."/>
            <person name="Paten B."/>
            <person name="Wilson R."/>
            <person name="Chao H."/>
            <person name="Schneider V."/>
            <person name="Ventura M."/>
            <person name="Kronenberg Z."/>
            <person name="Murali S."/>
            <person name="Gordon D."/>
            <person name="Cantsilieris S."/>
            <person name="Munson K."/>
            <person name="Nelson B."/>
            <person name="Raja A."/>
            <person name="Underwood J."/>
            <person name="Diekhans M."/>
            <person name="Fiddes I."/>
            <person name="Haussler D."/>
            <person name="Eichler E."/>
        </authorList>
    </citation>
    <scope>NUCLEOTIDE SEQUENCE [LARGE SCALE GENOMIC DNA]</scope>
    <source>
        <strain evidence="11">Yerkes chimp pedigree #C0471</strain>
    </source>
</reference>
<dbReference type="Gene3D" id="1.20.58.2220">
    <property type="entry name" value="Formin, FH2 domain"/>
    <property type="match status" value="1"/>
</dbReference>
<name>A0A6D2VU96_PANTR</name>
<comment type="caution">
    <text evidence="11">The sequence shown here is derived from an EMBL/GenBank/DDBJ whole genome shotgun (WGS) entry which is preliminary data.</text>
</comment>
<keyword evidence="2" id="KW-0963">Cytoplasm</keyword>
<dbReference type="VGNC" id="VGNC:5170">
    <property type="gene designation" value="FHOD3"/>
</dbReference>
<feature type="region of interest" description="Disordered" evidence="7">
    <location>
        <begin position="323"/>
        <end position="464"/>
    </location>
</feature>
<dbReference type="Pfam" id="PF18382">
    <property type="entry name" value="Formin_GBD_N"/>
    <property type="match status" value="1"/>
</dbReference>
<feature type="domain" description="DAD" evidence="8">
    <location>
        <begin position="1376"/>
        <end position="1408"/>
    </location>
</feature>
<dbReference type="InterPro" id="IPR014768">
    <property type="entry name" value="GBD/FH3_dom"/>
</dbReference>
<feature type="region of interest" description="Disordered" evidence="7">
    <location>
        <begin position="1337"/>
        <end position="1374"/>
    </location>
</feature>
<dbReference type="InterPro" id="IPR056771">
    <property type="entry name" value="FH3_FHOD1-3-like"/>
</dbReference>
<feature type="compositionally biased region" description="Basic residues" evidence="7">
    <location>
        <begin position="357"/>
        <end position="366"/>
    </location>
</feature>
<feature type="compositionally biased region" description="Low complexity" evidence="7">
    <location>
        <begin position="540"/>
        <end position="552"/>
    </location>
</feature>
<dbReference type="SUPFAM" id="SSF101447">
    <property type="entry name" value="Formin homology 2 domain (FH2 domain)"/>
    <property type="match status" value="1"/>
</dbReference>
<feature type="region of interest" description="Disordered" evidence="7">
    <location>
        <begin position="838"/>
        <end position="867"/>
    </location>
</feature>
<dbReference type="Gene3D" id="1.25.10.10">
    <property type="entry name" value="Leucine-rich Repeat Variant"/>
    <property type="match status" value="1"/>
</dbReference>
<dbReference type="GO" id="GO:0003779">
    <property type="term" value="F:actin binding"/>
    <property type="evidence" value="ECO:0007669"/>
    <property type="project" value="UniProtKB-KW"/>
</dbReference>
<dbReference type="Pfam" id="PF02181">
    <property type="entry name" value="FH2"/>
    <property type="match status" value="1"/>
</dbReference>
<evidence type="ECO:0000259" key="9">
    <source>
        <dbReference type="PROSITE" id="PS51232"/>
    </source>
</evidence>
<feature type="compositionally biased region" description="Polar residues" evidence="7">
    <location>
        <begin position="553"/>
        <end position="564"/>
    </location>
</feature>
<feature type="compositionally biased region" description="Polar residues" evidence="7">
    <location>
        <begin position="367"/>
        <end position="390"/>
    </location>
</feature>
<evidence type="ECO:0000259" key="10">
    <source>
        <dbReference type="PROSITE" id="PS51444"/>
    </source>
</evidence>
<evidence type="ECO:0000313" key="12">
    <source>
        <dbReference type="Proteomes" id="UP000236370"/>
    </source>
</evidence>
<evidence type="ECO:0000256" key="3">
    <source>
        <dbReference type="ARBA" id="ARBA00022553"/>
    </source>
</evidence>
<dbReference type="FunFam" id="1.20.58.2220:FF:000004">
    <property type="entry name" value="Formin homology 2 domain-containing 3"/>
    <property type="match status" value="1"/>
</dbReference>
<feature type="region of interest" description="Disordered" evidence="7">
    <location>
        <begin position="1391"/>
        <end position="1427"/>
    </location>
</feature>
<dbReference type="InterPro" id="IPR041387">
    <property type="entry name" value="FHOD1_GBD_N"/>
</dbReference>
<dbReference type="Proteomes" id="UP000236370">
    <property type="component" value="Unassembled WGS sequence"/>
</dbReference>
<evidence type="ECO:0000259" key="8">
    <source>
        <dbReference type="PROSITE" id="PS51231"/>
    </source>
</evidence>
<evidence type="ECO:0000256" key="5">
    <source>
        <dbReference type="ARBA" id="ARBA00023212"/>
    </source>
</evidence>
<feature type="compositionally biased region" description="Basic and acidic residues" evidence="7">
    <location>
        <begin position="654"/>
        <end position="668"/>
    </location>
</feature>
<feature type="compositionally biased region" description="Basic residues" evidence="7">
    <location>
        <begin position="1402"/>
        <end position="1417"/>
    </location>
</feature>
<gene>
    <name evidence="13" type="primary">FHOD3</name>
    <name evidence="11" type="ORF">CK820_G0019448</name>
</gene>
<feature type="domain" description="GBD/FH3" evidence="9">
    <location>
        <begin position="18"/>
        <end position="411"/>
    </location>
</feature>
<feature type="compositionally biased region" description="Basic and acidic residues" evidence="7">
    <location>
        <begin position="450"/>
        <end position="464"/>
    </location>
</feature>
<feature type="domain" description="FH2" evidence="10">
    <location>
        <begin position="900"/>
        <end position="1296"/>
    </location>
</feature>
<feature type="region of interest" description="Disordered" evidence="7">
    <location>
        <begin position="540"/>
        <end position="683"/>
    </location>
</feature>
<dbReference type="InterPro" id="IPR016024">
    <property type="entry name" value="ARM-type_fold"/>
</dbReference>
<dbReference type="PROSITE" id="PS51232">
    <property type="entry name" value="GBD_FH3"/>
    <property type="match status" value="1"/>
</dbReference>
<dbReference type="Pfam" id="PF24959">
    <property type="entry name" value="FH3_FHOD1-3"/>
    <property type="match status" value="1"/>
</dbReference>
<feature type="compositionally biased region" description="Pro residues" evidence="7">
    <location>
        <begin position="844"/>
        <end position="867"/>
    </location>
</feature>
<evidence type="ECO:0000256" key="4">
    <source>
        <dbReference type="ARBA" id="ARBA00023203"/>
    </source>
</evidence>
<evidence type="ECO:0000256" key="2">
    <source>
        <dbReference type="ARBA" id="ARBA00022490"/>
    </source>
</evidence>
<feature type="region of interest" description="Disordered" evidence="7">
    <location>
        <begin position="1279"/>
        <end position="1322"/>
    </location>
</feature>
<dbReference type="SUPFAM" id="SSF48371">
    <property type="entry name" value="ARM repeat"/>
    <property type="match status" value="1"/>
</dbReference>
<evidence type="ECO:0000256" key="1">
    <source>
        <dbReference type="ARBA" id="ARBA00004245"/>
    </source>
</evidence>
<evidence type="ECO:0000256" key="7">
    <source>
        <dbReference type="SAM" id="MobiDB-lite"/>
    </source>
</evidence>
<dbReference type="GeneID" id="468524"/>
<feature type="compositionally biased region" description="Basic and acidic residues" evidence="7">
    <location>
        <begin position="606"/>
        <end position="641"/>
    </location>
</feature>
<dbReference type="InterPro" id="IPR015425">
    <property type="entry name" value="FH2_Formin"/>
</dbReference>
<dbReference type="InterPro" id="IPR014767">
    <property type="entry name" value="DAD_dom"/>
</dbReference>